<dbReference type="Ensembl" id="ENSHHUT00000051189.1">
    <property type="protein sequence ID" value="ENSHHUP00000049405.1"/>
    <property type="gene ID" value="ENSHHUG00000029917.1"/>
</dbReference>
<dbReference type="GO" id="GO:0048167">
    <property type="term" value="P:regulation of synaptic plasticity"/>
    <property type="evidence" value="ECO:0007669"/>
    <property type="project" value="TreeGrafter"/>
</dbReference>
<accession>A0A4W5NJC4</accession>
<proteinExistence type="predicted"/>
<reference evidence="2" key="3">
    <citation type="submission" date="2025-09" db="UniProtKB">
        <authorList>
            <consortium name="Ensembl"/>
        </authorList>
    </citation>
    <scope>IDENTIFICATION</scope>
</reference>
<protein>
    <submittedName>
        <fullName evidence="2">Uncharacterized protein</fullName>
    </submittedName>
</protein>
<name>A0A4W5NJC4_9TELE</name>
<dbReference type="GO" id="GO:0044325">
    <property type="term" value="F:transmembrane transporter binding"/>
    <property type="evidence" value="ECO:0007669"/>
    <property type="project" value="TreeGrafter"/>
</dbReference>
<dbReference type="GO" id="GO:0042391">
    <property type="term" value="P:regulation of membrane potential"/>
    <property type="evidence" value="ECO:0007669"/>
    <property type="project" value="TreeGrafter"/>
</dbReference>
<evidence type="ECO:0000256" key="1">
    <source>
        <dbReference type="SAM" id="MobiDB-lite"/>
    </source>
</evidence>
<dbReference type="Proteomes" id="UP000314982">
    <property type="component" value="Unassembled WGS sequence"/>
</dbReference>
<keyword evidence="3" id="KW-1185">Reference proteome</keyword>
<dbReference type="GO" id="GO:0031267">
    <property type="term" value="F:small GTPase binding"/>
    <property type="evidence" value="ECO:0007669"/>
    <property type="project" value="InterPro"/>
</dbReference>
<dbReference type="GO" id="GO:0042734">
    <property type="term" value="C:presynaptic membrane"/>
    <property type="evidence" value="ECO:0007669"/>
    <property type="project" value="TreeGrafter"/>
</dbReference>
<evidence type="ECO:0000313" key="3">
    <source>
        <dbReference type="Proteomes" id="UP000314982"/>
    </source>
</evidence>
<dbReference type="PANTHER" id="PTHR12157">
    <property type="entry name" value="REGULATING SYNAPTIC MEMBRANE EXOCYTOSIS PROTEIN"/>
    <property type="match status" value="1"/>
</dbReference>
<dbReference type="GO" id="GO:0050806">
    <property type="term" value="P:positive regulation of synaptic transmission"/>
    <property type="evidence" value="ECO:0007669"/>
    <property type="project" value="TreeGrafter"/>
</dbReference>
<dbReference type="GO" id="GO:0048788">
    <property type="term" value="C:cytoskeleton of presynaptic active zone"/>
    <property type="evidence" value="ECO:0007669"/>
    <property type="project" value="TreeGrafter"/>
</dbReference>
<evidence type="ECO:0000313" key="2">
    <source>
        <dbReference type="Ensembl" id="ENSHHUP00000049405.1"/>
    </source>
</evidence>
<feature type="compositionally biased region" description="Polar residues" evidence="1">
    <location>
        <begin position="63"/>
        <end position="89"/>
    </location>
</feature>
<organism evidence="2 3">
    <name type="scientific">Hucho hucho</name>
    <name type="common">huchen</name>
    <dbReference type="NCBI Taxonomy" id="62062"/>
    <lineage>
        <taxon>Eukaryota</taxon>
        <taxon>Metazoa</taxon>
        <taxon>Chordata</taxon>
        <taxon>Craniata</taxon>
        <taxon>Vertebrata</taxon>
        <taxon>Euteleostomi</taxon>
        <taxon>Actinopterygii</taxon>
        <taxon>Neopterygii</taxon>
        <taxon>Teleostei</taxon>
        <taxon>Protacanthopterygii</taxon>
        <taxon>Salmoniformes</taxon>
        <taxon>Salmonidae</taxon>
        <taxon>Salmoninae</taxon>
        <taxon>Hucho</taxon>
    </lineage>
</organism>
<dbReference type="PANTHER" id="PTHR12157:SF21">
    <property type="entry name" value="RAB3 INTERACTING MOLECULE, ISOFORM F"/>
    <property type="match status" value="1"/>
</dbReference>
<reference evidence="3" key="1">
    <citation type="submission" date="2018-06" db="EMBL/GenBank/DDBJ databases">
        <title>Genome assembly of Danube salmon.</title>
        <authorList>
            <person name="Macqueen D.J."/>
            <person name="Gundappa M.K."/>
        </authorList>
    </citation>
    <scope>NUCLEOTIDE SEQUENCE [LARGE SCALE GENOMIC DNA]</scope>
</reference>
<dbReference type="GeneTree" id="ENSGT00940000155236"/>
<dbReference type="GO" id="GO:0048791">
    <property type="term" value="P:calcium ion-regulated exocytosis of neurotransmitter"/>
    <property type="evidence" value="ECO:0007669"/>
    <property type="project" value="TreeGrafter"/>
</dbReference>
<reference evidence="2" key="2">
    <citation type="submission" date="2025-08" db="UniProtKB">
        <authorList>
            <consortium name="Ensembl"/>
        </authorList>
    </citation>
    <scope>IDENTIFICATION</scope>
</reference>
<dbReference type="InterPro" id="IPR039032">
    <property type="entry name" value="Rim-like"/>
</dbReference>
<feature type="compositionally biased region" description="Low complexity" evidence="1">
    <location>
        <begin position="29"/>
        <end position="47"/>
    </location>
</feature>
<dbReference type="AlphaFoldDB" id="A0A4W5NJC4"/>
<sequence length="165" mass="17520">MVCASPLQRRDGQRGSDNMSAKSSDSDVSDVSAVSRTSSASRFSSTSYMSVQSERPRGKQKISDFTSKMKNRQLGTSSGSMNMTKSTSIGGDMCNLEKTDGSQSDTGVGMVGEDGDKKRRSSIGAKMAAVVGLSRKSRSTSQLSQTGRHAGVTWDIYPSVLLSVL</sequence>
<feature type="region of interest" description="Disordered" evidence="1">
    <location>
        <begin position="1"/>
        <end position="123"/>
    </location>
</feature>